<evidence type="ECO:0000313" key="4">
    <source>
        <dbReference type="Proteomes" id="UP000094065"/>
    </source>
</evidence>
<feature type="compositionally biased region" description="Basic and acidic residues" evidence="2">
    <location>
        <begin position="496"/>
        <end position="507"/>
    </location>
</feature>
<feature type="coiled-coil region" evidence="1">
    <location>
        <begin position="275"/>
        <end position="309"/>
    </location>
</feature>
<accession>A0A1E3I8V3</accession>
<dbReference type="EMBL" id="AWGJ01000001">
    <property type="protein sequence ID" value="ODN84276.1"/>
    <property type="molecule type" value="Genomic_DNA"/>
</dbReference>
<gene>
    <name evidence="3" type="ORF">L202_00260</name>
</gene>
<dbReference type="OrthoDB" id="2505754at2759"/>
<dbReference type="STRING" id="1295533.A0A1E3I8V3"/>
<feature type="compositionally biased region" description="Polar residues" evidence="2">
    <location>
        <begin position="412"/>
        <end position="427"/>
    </location>
</feature>
<feature type="compositionally biased region" description="Low complexity" evidence="2">
    <location>
        <begin position="437"/>
        <end position="452"/>
    </location>
</feature>
<reference evidence="3 4" key="1">
    <citation type="submission" date="2016-06" db="EMBL/GenBank/DDBJ databases">
        <title>Evolution of pathogenesis and genome organization in the Tremellales.</title>
        <authorList>
            <person name="Cuomo C."/>
            <person name="Litvintseva A."/>
            <person name="Heitman J."/>
            <person name="Chen Y."/>
            <person name="Sun S."/>
            <person name="Springer D."/>
            <person name="Dromer F."/>
            <person name="Young S."/>
            <person name="Zeng Q."/>
            <person name="Chapman S."/>
            <person name="Gujja S."/>
            <person name="Saif S."/>
            <person name="Birren B."/>
        </authorList>
    </citation>
    <scope>NUCLEOTIDE SEQUENCE [LARGE SCALE GENOMIC DNA]</scope>
    <source>
        <strain evidence="3 4">CBS 6039</strain>
    </source>
</reference>
<feature type="compositionally biased region" description="Polar residues" evidence="2">
    <location>
        <begin position="394"/>
        <end position="404"/>
    </location>
</feature>
<feature type="compositionally biased region" description="Acidic residues" evidence="2">
    <location>
        <begin position="38"/>
        <end position="48"/>
    </location>
</feature>
<feature type="compositionally biased region" description="Basic and acidic residues" evidence="2">
    <location>
        <begin position="527"/>
        <end position="553"/>
    </location>
</feature>
<feature type="coiled-coil region" evidence="1">
    <location>
        <begin position="106"/>
        <end position="147"/>
    </location>
</feature>
<dbReference type="RefSeq" id="XP_018998079.1">
    <property type="nucleotide sequence ID" value="XM_019133374.1"/>
</dbReference>
<feature type="compositionally biased region" description="Low complexity" evidence="2">
    <location>
        <begin position="240"/>
        <end position="251"/>
    </location>
</feature>
<feature type="region of interest" description="Disordered" evidence="2">
    <location>
        <begin position="1"/>
        <end position="55"/>
    </location>
</feature>
<name>A0A1E3I8V3_9TREE</name>
<dbReference type="Proteomes" id="UP000094065">
    <property type="component" value="Unassembled WGS sequence"/>
</dbReference>
<comment type="caution">
    <text evidence="3">The sequence shown here is derived from an EMBL/GenBank/DDBJ whole genome shotgun (WGS) entry which is preliminary data.</text>
</comment>
<keyword evidence="1" id="KW-0175">Coiled coil</keyword>
<feature type="compositionally biased region" description="Basic and acidic residues" evidence="2">
    <location>
        <begin position="468"/>
        <end position="478"/>
    </location>
</feature>
<proteinExistence type="predicted"/>
<protein>
    <submittedName>
        <fullName evidence="3">Uncharacterized protein</fullName>
    </submittedName>
</protein>
<sequence length="553" mass="58533">MAESITTTDPASLPLPPSADPQTADATVPEPLLVEGETVPDDHEETLSSEDSFPPAAQALIASLRSQLGASQQHVSTQATKLSSLADLAVEHSQLKDQHAFVSAAKEAVEAQLKEEVKKREFAEESVEMLRGQVEQARRGVMALQKQDADRKRMSLMSGINVLGLGVPQQGEEEVLASTSEQAAKDVKASRRTSMMARSHRRISSQSEPSEVSASLDRQSLVSPNVPGQARLGGLRELRLSSTPPTATHHSPSPPAQPNTTQAGYFDESVTQAALQSAVAAKAAALEDANQLRSELRQLQSRLAESEESRIATEVCLKALREFMASHEGGEGGESAAEALKGISLPPLPTDRDPDEPLQQEAKGSGWGFKLWATGAKSPLQPPSEALSPGRSRAASNATSNTHISPLPTPNEEGTSLGLSGFVSSWTKGVRAASPQNATSPNAAPVPAPANAKLSVGGGGMGSFFRRRTAESVNDKELPVPPIAEDAIDISSPVPRTEEEKEADRRRSNATTLSDLEAELGTPHGSLEAKPDGELEGAKGKFGELERLDEVEI</sequence>
<organism evidence="3 4">
    <name type="scientific">Cryptococcus amylolentus CBS 6039</name>
    <dbReference type="NCBI Taxonomy" id="1295533"/>
    <lineage>
        <taxon>Eukaryota</taxon>
        <taxon>Fungi</taxon>
        <taxon>Dikarya</taxon>
        <taxon>Basidiomycota</taxon>
        <taxon>Agaricomycotina</taxon>
        <taxon>Tremellomycetes</taxon>
        <taxon>Tremellales</taxon>
        <taxon>Cryptococcaceae</taxon>
        <taxon>Cryptococcus</taxon>
    </lineage>
</organism>
<dbReference type="AlphaFoldDB" id="A0A1E3I8V3"/>
<feature type="region of interest" description="Disordered" evidence="2">
    <location>
        <begin position="178"/>
        <end position="263"/>
    </location>
</feature>
<evidence type="ECO:0000256" key="1">
    <source>
        <dbReference type="SAM" id="Coils"/>
    </source>
</evidence>
<evidence type="ECO:0000256" key="2">
    <source>
        <dbReference type="SAM" id="MobiDB-lite"/>
    </source>
</evidence>
<evidence type="ECO:0000313" key="3">
    <source>
        <dbReference type="EMBL" id="ODN84276.1"/>
    </source>
</evidence>
<keyword evidence="4" id="KW-1185">Reference proteome</keyword>
<feature type="compositionally biased region" description="Low complexity" evidence="2">
    <location>
        <begin position="204"/>
        <end position="215"/>
    </location>
</feature>
<dbReference type="GeneID" id="30151569"/>
<feature type="region of interest" description="Disordered" evidence="2">
    <location>
        <begin position="343"/>
        <end position="553"/>
    </location>
</feature>